<gene>
    <name evidence="11" type="ORF">LCGC14_1680720</name>
</gene>
<evidence type="ECO:0000256" key="7">
    <source>
        <dbReference type="ARBA" id="ARBA00032824"/>
    </source>
</evidence>
<evidence type="ECO:0000256" key="9">
    <source>
        <dbReference type="ARBA" id="ARBA00049091"/>
    </source>
</evidence>
<dbReference type="AlphaFoldDB" id="A0A0F9IB31"/>
<keyword evidence="2" id="KW-0575">Peroxidase</keyword>
<evidence type="ECO:0000256" key="4">
    <source>
        <dbReference type="ARBA" id="ARBA00023002"/>
    </source>
</evidence>
<dbReference type="Pfam" id="PF00578">
    <property type="entry name" value="AhpC-TSA"/>
    <property type="match status" value="1"/>
</dbReference>
<proteinExistence type="inferred from homology"/>
<sequence length="221" mass="24141">MGKLFEIWIVPPLIAAACLVGCAGEASPPQGATGTVADSAEKVHSIAVGQTVPAVTLRTVGGQLYDLRRGIARQPTVLIFYRGGWCPYCNRHLAELQELEPKLRELGYQILAISPDRPEELAKSVRKQSLGYTLLSDSDMTAARAFGLAFRVDDALVGLYKTKYSIDLEAASGRKHHELPVPAAYIVDQSGKIRHAYVNPDYKARIEPEKLLQEARSALAK</sequence>
<evidence type="ECO:0000256" key="2">
    <source>
        <dbReference type="ARBA" id="ARBA00022559"/>
    </source>
</evidence>
<dbReference type="SUPFAM" id="SSF52833">
    <property type="entry name" value="Thioredoxin-like"/>
    <property type="match status" value="1"/>
</dbReference>
<dbReference type="GO" id="GO:0034599">
    <property type="term" value="P:cellular response to oxidative stress"/>
    <property type="evidence" value="ECO:0007669"/>
    <property type="project" value="TreeGrafter"/>
</dbReference>
<evidence type="ECO:0000256" key="1">
    <source>
        <dbReference type="ARBA" id="ARBA00013017"/>
    </source>
</evidence>
<dbReference type="InterPro" id="IPR000866">
    <property type="entry name" value="AhpC/TSA"/>
</dbReference>
<evidence type="ECO:0000259" key="10">
    <source>
        <dbReference type="PROSITE" id="PS51352"/>
    </source>
</evidence>
<evidence type="ECO:0000256" key="8">
    <source>
        <dbReference type="ARBA" id="ARBA00038489"/>
    </source>
</evidence>
<evidence type="ECO:0000256" key="6">
    <source>
        <dbReference type="ARBA" id="ARBA00023284"/>
    </source>
</evidence>
<dbReference type="PROSITE" id="PS51257">
    <property type="entry name" value="PROKAR_LIPOPROTEIN"/>
    <property type="match status" value="1"/>
</dbReference>
<dbReference type="GO" id="GO:0005737">
    <property type="term" value="C:cytoplasm"/>
    <property type="evidence" value="ECO:0007669"/>
    <property type="project" value="TreeGrafter"/>
</dbReference>
<dbReference type="CDD" id="cd02970">
    <property type="entry name" value="PRX_like2"/>
    <property type="match status" value="1"/>
</dbReference>
<evidence type="ECO:0000313" key="11">
    <source>
        <dbReference type="EMBL" id="KKM16944.1"/>
    </source>
</evidence>
<comment type="catalytic activity">
    <reaction evidence="9">
        <text>a hydroperoxide + [thioredoxin]-dithiol = an alcohol + [thioredoxin]-disulfide + H2O</text>
        <dbReference type="Rhea" id="RHEA:62620"/>
        <dbReference type="Rhea" id="RHEA-COMP:10698"/>
        <dbReference type="Rhea" id="RHEA-COMP:10700"/>
        <dbReference type="ChEBI" id="CHEBI:15377"/>
        <dbReference type="ChEBI" id="CHEBI:29950"/>
        <dbReference type="ChEBI" id="CHEBI:30879"/>
        <dbReference type="ChEBI" id="CHEBI:35924"/>
        <dbReference type="ChEBI" id="CHEBI:50058"/>
        <dbReference type="EC" id="1.11.1.24"/>
    </reaction>
</comment>
<dbReference type="Gene3D" id="3.40.30.10">
    <property type="entry name" value="Glutaredoxin"/>
    <property type="match status" value="1"/>
</dbReference>
<dbReference type="InterPro" id="IPR050924">
    <property type="entry name" value="Peroxiredoxin_BCP/PrxQ"/>
</dbReference>
<evidence type="ECO:0000256" key="3">
    <source>
        <dbReference type="ARBA" id="ARBA00022862"/>
    </source>
</evidence>
<reference evidence="11" key="1">
    <citation type="journal article" date="2015" name="Nature">
        <title>Complex archaea that bridge the gap between prokaryotes and eukaryotes.</title>
        <authorList>
            <person name="Spang A."/>
            <person name="Saw J.H."/>
            <person name="Jorgensen S.L."/>
            <person name="Zaremba-Niedzwiedzka K."/>
            <person name="Martijn J."/>
            <person name="Lind A.E."/>
            <person name="van Eijk R."/>
            <person name="Schleper C."/>
            <person name="Guy L."/>
            <person name="Ettema T.J."/>
        </authorList>
    </citation>
    <scope>NUCLEOTIDE SEQUENCE</scope>
</reference>
<dbReference type="EC" id="1.11.1.24" evidence="1"/>
<comment type="caution">
    <text evidence="11">The sequence shown here is derived from an EMBL/GenBank/DDBJ whole genome shotgun (WGS) entry which is preliminary data.</text>
</comment>
<dbReference type="GO" id="GO:0008379">
    <property type="term" value="F:thioredoxin peroxidase activity"/>
    <property type="evidence" value="ECO:0007669"/>
    <property type="project" value="TreeGrafter"/>
</dbReference>
<dbReference type="GO" id="GO:0045454">
    <property type="term" value="P:cell redox homeostasis"/>
    <property type="evidence" value="ECO:0007669"/>
    <property type="project" value="TreeGrafter"/>
</dbReference>
<protein>
    <recommendedName>
        <fullName evidence="1">thioredoxin-dependent peroxiredoxin</fullName>
        <ecNumber evidence="1">1.11.1.24</ecNumber>
    </recommendedName>
    <alternativeName>
        <fullName evidence="7">Thioredoxin peroxidase</fullName>
    </alternativeName>
</protein>
<dbReference type="EMBL" id="LAZR01014562">
    <property type="protein sequence ID" value="KKM16944.1"/>
    <property type="molecule type" value="Genomic_DNA"/>
</dbReference>
<accession>A0A0F9IB31</accession>
<keyword evidence="6" id="KW-0676">Redox-active center</keyword>
<keyword evidence="3" id="KW-0049">Antioxidant</keyword>
<feature type="domain" description="Thioredoxin" evidence="10">
    <location>
        <begin position="46"/>
        <end position="220"/>
    </location>
</feature>
<dbReference type="PANTHER" id="PTHR42801">
    <property type="entry name" value="THIOREDOXIN-DEPENDENT PEROXIDE REDUCTASE"/>
    <property type="match status" value="1"/>
</dbReference>
<dbReference type="PANTHER" id="PTHR42801:SF7">
    <property type="entry name" value="SLL1159 PROTEIN"/>
    <property type="match status" value="1"/>
</dbReference>
<keyword evidence="4" id="KW-0560">Oxidoreductase</keyword>
<keyword evidence="5" id="KW-1015">Disulfide bond</keyword>
<organism evidence="11">
    <name type="scientific">marine sediment metagenome</name>
    <dbReference type="NCBI Taxonomy" id="412755"/>
    <lineage>
        <taxon>unclassified sequences</taxon>
        <taxon>metagenomes</taxon>
        <taxon>ecological metagenomes</taxon>
    </lineage>
</organism>
<comment type="similarity">
    <text evidence="8">Belongs to the peroxiredoxin family. BCP/PrxQ subfamily.</text>
</comment>
<evidence type="ECO:0000256" key="5">
    <source>
        <dbReference type="ARBA" id="ARBA00023157"/>
    </source>
</evidence>
<dbReference type="InterPro" id="IPR013766">
    <property type="entry name" value="Thioredoxin_domain"/>
</dbReference>
<dbReference type="InterPro" id="IPR036249">
    <property type="entry name" value="Thioredoxin-like_sf"/>
</dbReference>
<name>A0A0F9IB31_9ZZZZ</name>
<dbReference type="PROSITE" id="PS51352">
    <property type="entry name" value="THIOREDOXIN_2"/>
    <property type="match status" value="1"/>
</dbReference>